<evidence type="ECO:0000313" key="4">
    <source>
        <dbReference type="Proteomes" id="UP000634455"/>
    </source>
</evidence>
<evidence type="ECO:0000259" key="1">
    <source>
        <dbReference type="Pfam" id="PF19263"/>
    </source>
</evidence>
<keyword evidence="4" id="KW-1185">Reference proteome</keyword>
<dbReference type="InterPro" id="IPR027417">
    <property type="entry name" value="P-loop_NTPase"/>
</dbReference>
<dbReference type="InterPro" id="IPR045455">
    <property type="entry name" value="NrS-1_pol-like_helicase"/>
</dbReference>
<protein>
    <recommendedName>
        <fullName evidence="5">Primase</fullName>
    </recommendedName>
</protein>
<dbReference type="SUPFAM" id="SSF52540">
    <property type="entry name" value="P-loop containing nucleoside triphosphate hydrolases"/>
    <property type="match status" value="1"/>
</dbReference>
<proteinExistence type="predicted"/>
<accession>A0ABQ3D1C1</accession>
<dbReference type="RefSeq" id="WP_189639385.1">
    <property type="nucleotide sequence ID" value="NZ_BMZF01000001.1"/>
</dbReference>
<name>A0ABQ3D1C1_9RHOB</name>
<sequence>MAYEKLFAGNQERYLTFNLSSLNARDEDGKLVPDYKTIKREVSEKIWTQHLNGEISLGLSPLRDGKVKWGAVDIDVYPFLETDDELEALMRKWADPCLVSRSKSGGIHIIAFTRDWVDADVMRKYLAAKRDAVLEAKILAHADEIFPKQKDGNGSQMNLPQCGSERPVLAWKAGSTIQFCGRTKHGNVFEPDWLEIAAQCYVPESQMASVIISTLTKTPKRSTKAREKKRYAGGFKRPTSGKAMEGRNSFLFHCGASARARGADDDEISEIIHGINDEFNNPDSEFGSKGPITDSKRLSTVIEQVQKLPQGEVADLAYDVVERMNAEWALMFVDGSFEVLNTKTDKPYSMAAFQLKLRPYKLRGREITAFWLDDPDRREYDGYVIEAPDYDGEGYNIFQGWKVEPTNGDATLWEAYVKDILCSGDSDLAHWVMSFLADAVQRPWSKHPGTAIALRGGQGGGKSFLGKAMRAILPKAHIAEFAQSDRLLGQFNRSMFGASFVLAEESFFAGSRKMAAAAKVLVESDEWTYEQKYLASFSAKNVHRVIATTNEDQAVHVDFDDRRWTVIEVPTMFDDTNRLEGRKWWDPYYALLRDDPGAVLRYLLEYEVDQDLIASPWVTAAKASDKIASDPVIALMDDIARIGSCPDDLRGDGRISSATLAREAWARGASRYDNPRRFSNQLRDKFGGTTAANCINIEKVEYRQTPDGILTPYVIKRTDRAGVQLPALSEFRRIVSKVTGETYPDDGDWLEHRIADPETVNDIDPNGGDVDGVLQYVKDNGAIVKEDIPF</sequence>
<reference evidence="4" key="1">
    <citation type="journal article" date="2019" name="Int. J. Syst. Evol. Microbiol.">
        <title>The Global Catalogue of Microorganisms (GCM) 10K type strain sequencing project: providing services to taxonomists for standard genome sequencing and annotation.</title>
        <authorList>
            <consortium name="The Broad Institute Genomics Platform"/>
            <consortium name="The Broad Institute Genome Sequencing Center for Infectious Disease"/>
            <person name="Wu L."/>
            <person name="Ma J."/>
        </authorList>
    </citation>
    <scope>NUCLEOTIDE SEQUENCE [LARGE SCALE GENOMIC DNA]</scope>
    <source>
        <strain evidence="4">KCTC 32465</strain>
    </source>
</reference>
<evidence type="ECO:0000259" key="2">
    <source>
        <dbReference type="Pfam" id="PF22548"/>
    </source>
</evidence>
<feature type="domain" description="NrS-1 polymerase-like helicase" evidence="1">
    <location>
        <begin position="454"/>
        <end position="563"/>
    </location>
</feature>
<dbReference type="Gene3D" id="3.40.50.300">
    <property type="entry name" value="P-loop containing nucleotide triphosphate hydrolases"/>
    <property type="match status" value="1"/>
</dbReference>
<comment type="caution">
    <text evidence="3">The sequence shown here is derived from an EMBL/GenBank/DDBJ whole genome shotgun (WGS) entry which is preliminary data.</text>
</comment>
<dbReference type="Pfam" id="PF22548">
    <property type="entry name" value="AEP-TOTE"/>
    <property type="match status" value="1"/>
</dbReference>
<dbReference type="Proteomes" id="UP000634455">
    <property type="component" value="Unassembled WGS sequence"/>
</dbReference>
<dbReference type="InterPro" id="IPR054347">
    <property type="entry name" value="TOTE_primase"/>
</dbReference>
<gene>
    <name evidence="3" type="ORF">GCM10008927_09440</name>
</gene>
<organism evidence="3 4">
    <name type="scientific">Paramylibacter ulvae</name>
    <dbReference type="NCBI Taxonomy" id="1651968"/>
    <lineage>
        <taxon>Bacteria</taxon>
        <taxon>Pseudomonadati</taxon>
        <taxon>Pseudomonadota</taxon>
        <taxon>Alphaproteobacteria</taxon>
        <taxon>Rhodobacterales</taxon>
        <taxon>Paracoccaceae</taxon>
        <taxon>Paramylibacter</taxon>
    </lineage>
</organism>
<dbReference type="EMBL" id="BMZF01000001">
    <property type="protein sequence ID" value="GHA46345.1"/>
    <property type="molecule type" value="Genomic_DNA"/>
</dbReference>
<evidence type="ECO:0008006" key="5">
    <source>
        <dbReference type="Google" id="ProtNLM"/>
    </source>
</evidence>
<feature type="domain" description="TOTE conflict system primase" evidence="2">
    <location>
        <begin position="41"/>
        <end position="154"/>
    </location>
</feature>
<dbReference type="Pfam" id="PF19263">
    <property type="entry name" value="DUF5906"/>
    <property type="match status" value="1"/>
</dbReference>
<evidence type="ECO:0000313" key="3">
    <source>
        <dbReference type="EMBL" id="GHA46345.1"/>
    </source>
</evidence>